<evidence type="ECO:0000256" key="11">
    <source>
        <dbReference type="SAM" id="MobiDB-lite"/>
    </source>
</evidence>
<dbReference type="AlphaFoldDB" id="W0JNJ5"/>
<name>W0JNJ5_9EURY</name>
<dbReference type="SUPFAM" id="SSF57783">
    <property type="entry name" value="Zinc beta-ribbon"/>
    <property type="match status" value="1"/>
</dbReference>
<dbReference type="InterPro" id="IPR013137">
    <property type="entry name" value="Znf_TFIIB"/>
</dbReference>
<evidence type="ECO:0000256" key="10">
    <source>
        <dbReference type="PROSITE-ProRule" id="PRU00469"/>
    </source>
</evidence>
<keyword evidence="5 10" id="KW-0863">Zinc-finger</keyword>
<dbReference type="InterPro" id="IPR000812">
    <property type="entry name" value="TFIIB"/>
</dbReference>
<protein>
    <recommendedName>
        <fullName evidence="2 9">Transcription initiation factor IIB</fullName>
        <shortName evidence="9">TFIIB</shortName>
    </recommendedName>
</protein>
<dbReference type="InterPro" id="IPR013150">
    <property type="entry name" value="TFIIB_cyclin"/>
</dbReference>
<feature type="repeat" description="1" evidence="9">
    <location>
        <begin position="142"/>
        <end position="225"/>
    </location>
</feature>
<sequence>MNEIRTRTPPQVETTESADRTKPADSRTECPECSGDLARDADHGETACRECGLVVDEETLDRGPEWRAFSSEERESRSRVGAPMSELRHDNGLSTRIDWRNRDGYGKELSARKRKLFQRLRTWDERFVTKDAQERNLKQAFGEIDRMASALGLPKPCRETAGVIYRQAVEHELLPGRSIEGMATASLYAGARQQGTPRTLVEFETVSRVEKLRIQRAYRYLSQELDLRLEPADPLQYVPQFSSALELSDEAEQRSRELLEAAKADALHSGRSPASIAAAALYAAGRLTNEDITQEAVSDAAHVSCVTIRKRYTEILDVYEKHQNGR</sequence>
<keyword evidence="7 9" id="KW-0805">Transcription regulation</keyword>
<evidence type="ECO:0000256" key="9">
    <source>
        <dbReference type="HAMAP-Rule" id="MF_00383"/>
    </source>
</evidence>
<dbReference type="PANTHER" id="PTHR11618">
    <property type="entry name" value="TRANSCRIPTION INITIATION FACTOR IIB-RELATED"/>
    <property type="match status" value="1"/>
</dbReference>
<feature type="region of interest" description="Disordered" evidence="11">
    <location>
        <begin position="68"/>
        <end position="87"/>
    </location>
</feature>
<evidence type="ECO:0000256" key="5">
    <source>
        <dbReference type="ARBA" id="ARBA00022771"/>
    </source>
</evidence>
<dbReference type="InterPro" id="IPR023484">
    <property type="entry name" value="TFIIB_arc"/>
</dbReference>
<keyword evidence="6 9" id="KW-0862">Zinc</keyword>
<dbReference type="STRING" id="797299.HALLA_07625"/>
<dbReference type="GO" id="GO:0070897">
    <property type="term" value="P:transcription preinitiation complex assembly"/>
    <property type="evidence" value="ECO:0007669"/>
    <property type="project" value="InterPro"/>
</dbReference>
<feature type="binding site" evidence="9">
    <location>
        <position position="51"/>
    </location>
    <ligand>
        <name>Zn(2+)</name>
        <dbReference type="ChEBI" id="CHEBI:29105"/>
    </ligand>
</feature>
<dbReference type="Pfam" id="PF08271">
    <property type="entry name" value="Zn_Ribbon_TF"/>
    <property type="match status" value="1"/>
</dbReference>
<keyword evidence="8 9" id="KW-0804">Transcription</keyword>
<keyword evidence="13" id="KW-0396">Initiation factor</keyword>
<dbReference type="PROSITE" id="PS51134">
    <property type="entry name" value="ZF_TFIIB"/>
    <property type="match status" value="1"/>
</dbReference>
<dbReference type="eggNOG" id="arCOG01981">
    <property type="taxonomic scope" value="Archaea"/>
</dbReference>
<keyword evidence="14" id="KW-1185">Reference proteome</keyword>
<feature type="domain" description="TFIIB-type" evidence="12">
    <location>
        <begin position="25"/>
        <end position="56"/>
    </location>
</feature>
<evidence type="ECO:0000256" key="7">
    <source>
        <dbReference type="ARBA" id="ARBA00023015"/>
    </source>
</evidence>
<evidence type="ECO:0000256" key="3">
    <source>
        <dbReference type="ARBA" id="ARBA00022723"/>
    </source>
</evidence>
<dbReference type="PATRIC" id="fig|797299.3.peg.566"/>
<evidence type="ECO:0000256" key="2">
    <source>
        <dbReference type="ARBA" id="ARBA00013932"/>
    </source>
</evidence>
<feature type="repeat" description="2" evidence="9">
    <location>
        <begin position="236"/>
        <end position="317"/>
    </location>
</feature>
<feature type="binding site" evidence="9">
    <location>
        <position position="48"/>
    </location>
    <ligand>
        <name>Zn(2+)</name>
        <dbReference type="ChEBI" id="CHEBI:29105"/>
    </ligand>
</feature>
<feature type="compositionally biased region" description="Basic and acidic residues" evidence="11">
    <location>
        <begin position="68"/>
        <end position="78"/>
    </location>
</feature>
<dbReference type="OrthoDB" id="7429at2157"/>
<dbReference type="Gene3D" id="1.10.472.10">
    <property type="entry name" value="Cyclin-like"/>
    <property type="match status" value="1"/>
</dbReference>
<dbReference type="GO" id="GO:0008270">
    <property type="term" value="F:zinc ion binding"/>
    <property type="evidence" value="ECO:0007669"/>
    <property type="project" value="UniProtKB-UniRule"/>
</dbReference>
<dbReference type="Pfam" id="PF00382">
    <property type="entry name" value="TFIIB"/>
    <property type="match status" value="2"/>
</dbReference>
<dbReference type="InterPro" id="IPR036915">
    <property type="entry name" value="Cyclin-like_sf"/>
</dbReference>
<dbReference type="Proteomes" id="UP000019024">
    <property type="component" value="Chromosome"/>
</dbReference>
<keyword evidence="3 9" id="KW-0479">Metal-binding</keyword>
<dbReference type="EMBL" id="CP007055">
    <property type="protein sequence ID" value="AHF98744.1"/>
    <property type="molecule type" value="Genomic_DNA"/>
</dbReference>
<evidence type="ECO:0000259" key="12">
    <source>
        <dbReference type="PROSITE" id="PS51134"/>
    </source>
</evidence>
<evidence type="ECO:0000313" key="14">
    <source>
        <dbReference type="Proteomes" id="UP000019024"/>
    </source>
</evidence>
<dbReference type="InterPro" id="IPR013763">
    <property type="entry name" value="Cyclin-like_dom"/>
</dbReference>
<dbReference type="GO" id="GO:0003700">
    <property type="term" value="F:DNA-binding transcription factor activity"/>
    <property type="evidence" value="ECO:0007669"/>
    <property type="project" value="UniProtKB-UniRule"/>
</dbReference>
<evidence type="ECO:0000256" key="6">
    <source>
        <dbReference type="ARBA" id="ARBA00022833"/>
    </source>
</evidence>
<evidence type="ECO:0000256" key="1">
    <source>
        <dbReference type="ARBA" id="ARBA00010857"/>
    </source>
</evidence>
<dbReference type="RefSeq" id="WP_049951948.1">
    <property type="nucleotide sequence ID" value="NZ_CP007055.1"/>
</dbReference>
<organism evidence="13 14">
    <name type="scientific">Halostagnicola larsenii XH-48</name>
    <dbReference type="NCBI Taxonomy" id="797299"/>
    <lineage>
        <taxon>Archaea</taxon>
        <taxon>Methanobacteriati</taxon>
        <taxon>Methanobacteriota</taxon>
        <taxon>Stenosarchaea group</taxon>
        <taxon>Halobacteria</taxon>
        <taxon>Halobacteriales</taxon>
        <taxon>Natrialbaceae</taxon>
        <taxon>Halostagnicola</taxon>
    </lineage>
</organism>
<dbReference type="GO" id="GO:0097550">
    <property type="term" value="C:transcription preinitiation complex"/>
    <property type="evidence" value="ECO:0007669"/>
    <property type="project" value="TreeGrafter"/>
</dbReference>
<dbReference type="HAMAP" id="MF_00383">
    <property type="entry name" value="TF2B_arch"/>
    <property type="match status" value="1"/>
</dbReference>
<evidence type="ECO:0000256" key="8">
    <source>
        <dbReference type="ARBA" id="ARBA00023163"/>
    </source>
</evidence>
<dbReference type="PROSITE" id="PS00782">
    <property type="entry name" value="TFIIB"/>
    <property type="match status" value="1"/>
</dbReference>
<reference evidence="13 14" key="1">
    <citation type="submission" date="2014-01" db="EMBL/GenBank/DDBJ databases">
        <authorList>
            <consortium name="DOE Joint Genome Institute"/>
            <person name="Anderson I."/>
            <person name="Huntemann M."/>
            <person name="Han J."/>
            <person name="Chen A."/>
            <person name="Kyrpides N."/>
            <person name="Mavromatis K."/>
            <person name="Markowitz V."/>
            <person name="Palaniappan K."/>
            <person name="Ivanova N."/>
            <person name="Schaumberg A."/>
            <person name="Pati A."/>
            <person name="Liolios K."/>
            <person name="Nordberg H.P."/>
            <person name="Cantor M.N."/>
            <person name="Hua S.X."/>
            <person name="Woyke T."/>
        </authorList>
    </citation>
    <scope>NUCLEOTIDE SEQUENCE [LARGE SCALE GENOMIC DNA]</scope>
    <source>
        <strain evidence="13 14">XH-48</strain>
    </source>
</reference>
<evidence type="ECO:0000313" key="13">
    <source>
        <dbReference type="EMBL" id="AHF98744.1"/>
    </source>
</evidence>
<keyword evidence="13" id="KW-0648">Protein biosynthesis</keyword>
<feature type="compositionally biased region" description="Basic and acidic residues" evidence="11">
    <location>
        <begin position="17"/>
        <end position="30"/>
    </location>
</feature>
<dbReference type="PANTHER" id="PTHR11618:SF13">
    <property type="entry name" value="TRANSCRIPTION INITIATION FACTOR IIB"/>
    <property type="match status" value="1"/>
</dbReference>
<proteinExistence type="inferred from homology"/>
<gene>
    <name evidence="9" type="primary">tfb</name>
    <name evidence="13" type="ORF">HALLA_07625</name>
</gene>
<accession>W0JNJ5</accession>
<dbReference type="GO" id="GO:0017025">
    <property type="term" value="F:TBP-class protein binding"/>
    <property type="evidence" value="ECO:0007669"/>
    <property type="project" value="InterPro"/>
</dbReference>
<dbReference type="SUPFAM" id="SSF47954">
    <property type="entry name" value="Cyclin-like"/>
    <property type="match status" value="2"/>
</dbReference>
<keyword evidence="4 9" id="KW-0677">Repeat</keyword>
<dbReference type="GeneID" id="25144355"/>
<dbReference type="Gene3D" id="1.10.472.170">
    <property type="match status" value="1"/>
</dbReference>
<comment type="similarity">
    <text evidence="1 9">Belongs to the TFIIB family.</text>
</comment>
<dbReference type="SMART" id="SM00385">
    <property type="entry name" value="CYCLIN"/>
    <property type="match status" value="2"/>
</dbReference>
<dbReference type="PRINTS" id="PR00685">
    <property type="entry name" value="TIFACTORIIB"/>
</dbReference>
<feature type="binding site" evidence="9">
    <location>
        <position position="30"/>
    </location>
    <ligand>
        <name>Zn(2+)</name>
        <dbReference type="ChEBI" id="CHEBI:29105"/>
    </ligand>
</feature>
<dbReference type="KEGG" id="hlr:HALLA_07625"/>
<feature type="region of interest" description="Disordered" evidence="11">
    <location>
        <begin position="1"/>
        <end position="41"/>
    </location>
</feature>
<dbReference type="InterPro" id="IPR023486">
    <property type="entry name" value="TFIIB_CS"/>
</dbReference>
<dbReference type="GO" id="GO:0003743">
    <property type="term" value="F:translation initiation factor activity"/>
    <property type="evidence" value="ECO:0007669"/>
    <property type="project" value="UniProtKB-KW"/>
</dbReference>
<dbReference type="HOGENOM" id="CLU_043736_0_0_2"/>
<comment type="function">
    <text evidence="9">Stabilizes TBP binding to an archaeal box-A promoter. Also responsible for recruiting RNA polymerase II to the pre-initiation complex (DNA-TBP-TFIIB).</text>
</comment>
<feature type="binding site" evidence="9">
    <location>
        <position position="33"/>
    </location>
    <ligand>
        <name>Zn(2+)</name>
        <dbReference type="ChEBI" id="CHEBI:29105"/>
    </ligand>
</feature>
<dbReference type="FunFam" id="1.10.472.170:FF:000001">
    <property type="entry name" value="Transcription initiation factor IIB"/>
    <property type="match status" value="1"/>
</dbReference>
<evidence type="ECO:0000256" key="4">
    <source>
        <dbReference type="ARBA" id="ARBA00022737"/>
    </source>
</evidence>